<reference evidence="2 3" key="1">
    <citation type="submission" date="2018-06" db="EMBL/GenBank/DDBJ databases">
        <title>Comparative genomics reveals the genomic features of Rhizophagus irregularis, R. cerebriforme, R. diaphanum and Gigaspora rosea, and their symbiotic lifestyle signature.</title>
        <authorList>
            <person name="Morin E."/>
            <person name="San Clemente H."/>
            <person name="Chen E.C.H."/>
            <person name="De La Providencia I."/>
            <person name="Hainaut M."/>
            <person name="Kuo A."/>
            <person name="Kohler A."/>
            <person name="Murat C."/>
            <person name="Tang N."/>
            <person name="Roy S."/>
            <person name="Loubradou J."/>
            <person name="Henrissat B."/>
            <person name="Grigoriev I.V."/>
            <person name="Corradi N."/>
            <person name="Roux C."/>
            <person name="Martin F.M."/>
        </authorList>
    </citation>
    <scope>NUCLEOTIDE SEQUENCE [LARGE SCALE GENOMIC DNA]</scope>
    <source>
        <strain evidence="2 3">DAOM 194757</strain>
    </source>
</reference>
<evidence type="ECO:0000313" key="3">
    <source>
        <dbReference type="Proteomes" id="UP000266673"/>
    </source>
</evidence>
<name>A0A397VG74_9GLOM</name>
<feature type="compositionally biased region" description="Basic residues" evidence="1">
    <location>
        <begin position="15"/>
        <end position="27"/>
    </location>
</feature>
<sequence length="677" mass="78776">MSAQEKQYEAGSAKKKEKRKAHHSIPRKAKENKFAKTPEQLIRFFSLPKETMMCQHCLYRTDIDPEYVNLPDYQLAISKETKNIRQFQGRSYILRSNIIYPESEFQELESAYHEVYAKLDEAKLEQVPLIRKIKLMAEILYQRQHVYNERPMLDPDEFKKMLENAKPSLRGLNNKFINSVKAEVGLLLDASGASSLVIETLEGAGLTVRRKTIARQKAWHVQAHIEIVGAFITENPSCPKCRQFHNIHESHHSNTTSTHDVSHFTTILLKALPKKLSIPFNNPNQEKSIHNEKDRSIENTRLVDLREGSLHSTKDYMNALKSLINIPKAEAYLKTQVLIAPMYYPGQLYIQCAIVHSLKSRDSSGIPEQILHIIPMIGPLHVSLNSRETVFLLNYDFFDLLFHPVFGHNKVLAKKPKPYKINLLLELTYQGWSRVRSIVMQKFERSKDPEARYLINLLDNIVLLVLDFYPIIFCNGNWEAYKEAMFRIWMVFYQYQQRHYNKLLLMFLSDVFYWFSTNHPIMQILTDSIHVFNDYYVENFHSSLRQQIQESNMVDQQLEYLEEHISLFLLNFFVNVYRNIGKLQIILSKTHSKPEAYEFPTLKTQKAVWILASGIEKNCKAFQKILESSDKKAKPKNSEVIEISDDTNDESFFLDESVDSSNLDLLVEGAINTLANV</sequence>
<dbReference type="OrthoDB" id="2415166at2759"/>
<evidence type="ECO:0000256" key="1">
    <source>
        <dbReference type="SAM" id="MobiDB-lite"/>
    </source>
</evidence>
<evidence type="ECO:0000313" key="2">
    <source>
        <dbReference type="EMBL" id="RIB21464.1"/>
    </source>
</evidence>
<dbReference type="STRING" id="44941.A0A397VG74"/>
<keyword evidence="3" id="KW-1185">Reference proteome</keyword>
<dbReference type="EMBL" id="QKWP01000359">
    <property type="protein sequence ID" value="RIB21464.1"/>
    <property type="molecule type" value="Genomic_DNA"/>
</dbReference>
<comment type="caution">
    <text evidence="2">The sequence shown here is derived from an EMBL/GenBank/DDBJ whole genome shotgun (WGS) entry which is preliminary data.</text>
</comment>
<feature type="compositionally biased region" description="Basic and acidic residues" evidence="1">
    <location>
        <begin position="1"/>
        <end position="14"/>
    </location>
</feature>
<organism evidence="2 3">
    <name type="scientific">Gigaspora rosea</name>
    <dbReference type="NCBI Taxonomy" id="44941"/>
    <lineage>
        <taxon>Eukaryota</taxon>
        <taxon>Fungi</taxon>
        <taxon>Fungi incertae sedis</taxon>
        <taxon>Mucoromycota</taxon>
        <taxon>Glomeromycotina</taxon>
        <taxon>Glomeromycetes</taxon>
        <taxon>Diversisporales</taxon>
        <taxon>Gigasporaceae</taxon>
        <taxon>Gigaspora</taxon>
    </lineage>
</organism>
<proteinExistence type="predicted"/>
<protein>
    <submittedName>
        <fullName evidence="2">Uncharacterized protein</fullName>
    </submittedName>
</protein>
<feature type="region of interest" description="Disordered" evidence="1">
    <location>
        <begin position="1"/>
        <end position="32"/>
    </location>
</feature>
<dbReference type="Proteomes" id="UP000266673">
    <property type="component" value="Unassembled WGS sequence"/>
</dbReference>
<accession>A0A397VG74</accession>
<gene>
    <name evidence="2" type="ORF">C2G38_2176506</name>
</gene>
<dbReference type="AlphaFoldDB" id="A0A397VG74"/>